<sequence length="484" mass="52660">MEHSLDDQMMRLAESQLQQQATQERRARKRGWDVEPEPSSMPQTAPGAPMPGSMEAQLRSMGAQLPGITAGVVPNGGPPGMSPPGMSPPGMASSGMGPGGGLPSNFAIASVPNSLSGMMHGGMGGMQQRPGPPIPGVDGNWTCPQCAHVNFGLEKIVRNAARTHLEEASLVVVTMPSTQQQDLLTVCSALEKESISDKLSEGCLCFPKGCKCDELQGNLQSLIDDYADKAFQQLASAIGDRIGTSSRSHLVLNVLVNSASTQGFSTRRDLSALRTWFYCYDRFFLRDASHGFAVGIYKGACGWQEDSNKVYALLRQLEMNLSGHSLGRLQIHRTQSPTIEKVQRFVSRWIGGTVDQIAKAHQGDPHTALPSNIASAMFQHLLDSGTMPIFLTRELQTQGIQVPSPYPDLDGVVTTAYQPYAARAVKRQRTQQTFQMPMAKTAYCFYHYNGSCGFGAQCRYAHSEMELPPHLWLCAPWSNDPAAW</sequence>
<dbReference type="AlphaFoldDB" id="E8Z6Y6"/>
<evidence type="ECO:0000256" key="3">
    <source>
        <dbReference type="ARBA" id="ARBA00022833"/>
    </source>
</evidence>
<dbReference type="EMBL" id="FJ600201">
    <property type="protein sequence ID" value="ACU45216.1"/>
    <property type="molecule type" value="mRNA"/>
</dbReference>
<feature type="domain" description="C3H1-type" evidence="6">
    <location>
        <begin position="438"/>
        <end position="465"/>
    </location>
</feature>
<organism evidence="7">
    <name type="scientific">Karlodinium veneficum</name>
    <name type="common">Dinoflagellate</name>
    <name type="synonym">Karlodinium micrum</name>
    <dbReference type="NCBI Taxonomy" id="407301"/>
    <lineage>
        <taxon>Eukaryota</taxon>
        <taxon>Sar</taxon>
        <taxon>Alveolata</taxon>
        <taxon>Dinophyceae</taxon>
        <taxon>Gymnodiniales</taxon>
        <taxon>Kareniaceae</taxon>
        <taxon>Karlodinium</taxon>
    </lineage>
</organism>
<accession>E8Z6Y6</accession>
<dbReference type="SMART" id="SM00356">
    <property type="entry name" value="ZnF_C3H1"/>
    <property type="match status" value="1"/>
</dbReference>
<reference evidence="7" key="1">
    <citation type="submission" date="2008-12" db="EMBL/GenBank/DDBJ databases">
        <authorList>
            <person name="Zhang H."/>
            <person name="Lin S."/>
        </authorList>
    </citation>
    <scope>NUCLEOTIDE SEQUENCE</scope>
    <source>
        <strain evidence="7">CCMP1975</strain>
    </source>
</reference>
<keyword evidence="1 4" id="KW-0479">Metal-binding</keyword>
<evidence type="ECO:0000259" key="6">
    <source>
        <dbReference type="PROSITE" id="PS50103"/>
    </source>
</evidence>
<evidence type="ECO:0000313" key="7">
    <source>
        <dbReference type="EMBL" id="ACU45216.1"/>
    </source>
</evidence>
<dbReference type="PROSITE" id="PS50103">
    <property type="entry name" value="ZF_C3H1"/>
    <property type="match status" value="1"/>
</dbReference>
<evidence type="ECO:0000256" key="2">
    <source>
        <dbReference type="ARBA" id="ARBA00022771"/>
    </source>
</evidence>
<protein>
    <recommendedName>
        <fullName evidence="6">C3H1-type domain-containing protein</fullName>
    </recommendedName>
</protein>
<reference evidence="7" key="2">
    <citation type="book" date="2010" name="PROCEEDINGS OF 13TH INTERNATIONAL CONFERENCE ON HARMFUL ALGAE" publisher="International Society For The Study of Harmful Algae" city="Hong Kong, China">
        <title>Dinoflagellate meta-transcriptomics enabled by spliced leader.</title>
        <editorList>
            <person name="Unknown A."/>
        </editorList>
        <authorList>
            <person name="Lin S."/>
            <person name="Zhang H."/>
        </authorList>
    </citation>
    <scope>NUCLEOTIDE SEQUENCE</scope>
    <source>
        <strain evidence="7">CCMP1975</strain>
    </source>
</reference>
<keyword evidence="3 4" id="KW-0862">Zinc</keyword>
<dbReference type="SUPFAM" id="SSF90229">
    <property type="entry name" value="CCCH zinc finger"/>
    <property type="match status" value="1"/>
</dbReference>
<proteinExistence type="evidence at transcript level"/>
<evidence type="ECO:0000256" key="5">
    <source>
        <dbReference type="SAM" id="MobiDB-lite"/>
    </source>
</evidence>
<keyword evidence="2 4" id="KW-0863">Zinc-finger</keyword>
<name>E8Z6Y6_KARVE</name>
<dbReference type="GO" id="GO:0008270">
    <property type="term" value="F:zinc ion binding"/>
    <property type="evidence" value="ECO:0007669"/>
    <property type="project" value="UniProtKB-KW"/>
</dbReference>
<evidence type="ECO:0000256" key="1">
    <source>
        <dbReference type="ARBA" id="ARBA00022723"/>
    </source>
</evidence>
<dbReference type="Gene3D" id="4.10.1000.10">
    <property type="entry name" value="Zinc finger, CCCH-type"/>
    <property type="match status" value="1"/>
</dbReference>
<feature type="zinc finger region" description="C3H1-type" evidence="4">
    <location>
        <begin position="438"/>
        <end position="465"/>
    </location>
</feature>
<dbReference type="InterPro" id="IPR036855">
    <property type="entry name" value="Znf_CCCH_sf"/>
</dbReference>
<feature type="region of interest" description="Disordered" evidence="5">
    <location>
        <begin position="1"/>
        <end position="52"/>
    </location>
</feature>
<evidence type="ECO:0000256" key="4">
    <source>
        <dbReference type="PROSITE-ProRule" id="PRU00723"/>
    </source>
</evidence>
<dbReference type="InterPro" id="IPR000571">
    <property type="entry name" value="Znf_CCCH"/>
</dbReference>